<dbReference type="EMBL" id="SNRW01018242">
    <property type="protein sequence ID" value="KAA6367532.1"/>
    <property type="molecule type" value="Genomic_DNA"/>
</dbReference>
<evidence type="ECO:0000313" key="2">
    <source>
        <dbReference type="Proteomes" id="UP000324800"/>
    </source>
</evidence>
<dbReference type="Proteomes" id="UP000324800">
    <property type="component" value="Unassembled WGS sequence"/>
</dbReference>
<protein>
    <submittedName>
        <fullName evidence="1">Uncharacterized protein</fullName>
    </submittedName>
</protein>
<evidence type="ECO:0000313" key="1">
    <source>
        <dbReference type="EMBL" id="KAA6367532.1"/>
    </source>
</evidence>
<reference evidence="1 2" key="1">
    <citation type="submission" date="2019-03" db="EMBL/GenBank/DDBJ databases">
        <title>Single cell metagenomics reveals metabolic interactions within the superorganism composed of flagellate Streblomastix strix and complex community of Bacteroidetes bacteria on its surface.</title>
        <authorList>
            <person name="Treitli S.C."/>
            <person name="Kolisko M."/>
            <person name="Husnik F."/>
            <person name="Keeling P."/>
            <person name="Hampl V."/>
        </authorList>
    </citation>
    <scope>NUCLEOTIDE SEQUENCE [LARGE SCALE GENOMIC DNA]</scope>
    <source>
        <strain evidence="1">ST1C</strain>
    </source>
</reference>
<accession>A0A5J4UCD6</accession>
<sequence length="82" mass="9330">MTNQSSTFDSQQSSISSSTVMQSCLKSLHYVFDGGFYLSTQVRQRLDTEFLAVDGRCFGLFTKAILYLVVELDCRTETPYYC</sequence>
<gene>
    <name evidence="1" type="ORF">EZS28_036940</name>
</gene>
<comment type="caution">
    <text evidence="1">The sequence shown here is derived from an EMBL/GenBank/DDBJ whole genome shotgun (WGS) entry which is preliminary data.</text>
</comment>
<proteinExistence type="predicted"/>
<organism evidence="1 2">
    <name type="scientific">Streblomastix strix</name>
    <dbReference type="NCBI Taxonomy" id="222440"/>
    <lineage>
        <taxon>Eukaryota</taxon>
        <taxon>Metamonada</taxon>
        <taxon>Preaxostyla</taxon>
        <taxon>Oxymonadida</taxon>
        <taxon>Streblomastigidae</taxon>
        <taxon>Streblomastix</taxon>
    </lineage>
</organism>
<dbReference type="AlphaFoldDB" id="A0A5J4UCD6"/>
<name>A0A5J4UCD6_9EUKA</name>